<protein>
    <submittedName>
        <fullName evidence="4">Uncharacterized protein</fullName>
    </submittedName>
</protein>
<sequence>MEASKRIATAASAATRQYQLIRINSKGLHDGCKWLQMFEDVRAIVFCVALSDYDQIPVKPHNNNQSLAQQAFYYVAKKFKSLHSSITGQKLYVWPTRARERSSIEEAFRYTREVLRWDEEKDENFFGIPGDDSFFSTEMSTSPHVRQE</sequence>
<evidence type="ECO:0000313" key="5">
    <source>
        <dbReference type="Proteomes" id="UP000813462"/>
    </source>
</evidence>
<dbReference type="GO" id="GO:0005737">
    <property type="term" value="C:cytoplasm"/>
    <property type="evidence" value="ECO:0007669"/>
    <property type="project" value="TreeGrafter"/>
</dbReference>
<dbReference type="SUPFAM" id="SSF52540">
    <property type="entry name" value="P-loop containing nucleoside triphosphate hydrolases"/>
    <property type="match status" value="1"/>
</dbReference>
<dbReference type="PANTHER" id="PTHR10218:SF317">
    <property type="entry name" value="EXTRA-LARGE GUANINE NUCLEOTIDE-BINDING PROTEIN 3-LIKE"/>
    <property type="match status" value="1"/>
</dbReference>
<dbReference type="GO" id="GO:0005525">
    <property type="term" value="F:GTP binding"/>
    <property type="evidence" value="ECO:0007669"/>
    <property type="project" value="UniProtKB-KW"/>
</dbReference>
<dbReference type="PANTHER" id="PTHR10218">
    <property type="entry name" value="GTP-BINDING PROTEIN ALPHA SUBUNIT"/>
    <property type="match status" value="1"/>
</dbReference>
<keyword evidence="1" id="KW-0547">Nucleotide-binding</keyword>
<dbReference type="GO" id="GO:0007188">
    <property type="term" value="P:adenylate cyclase-modulating G protein-coupled receptor signaling pathway"/>
    <property type="evidence" value="ECO:0007669"/>
    <property type="project" value="TreeGrafter"/>
</dbReference>
<evidence type="ECO:0000256" key="2">
    <source>
        <dbReference type="ARBA" id="ARBA00023134"/>
    </source>
</evidence>
<accession>A0A978VFY6</accession>
<gene>
    <name evidence="4" type="ORF">FEM48_Zijuj05G0167200</name>
</gene>
<keyword evidence="2" id="KW-0342">GTP-binding</keyword>
<evidence type="ECO:0000313" key="4">
    <source>
        <dbReference type="EMBL" id="KAH7529275.1"/>
    </source>
</evidence>
<dbReference type="InterPro" id="IPR027417">
    <property type="entry name" value="P-loop_NTPase"/>
</dbReference>
<comment type="caution">
    <text evidence="4">The sequence shown here is derived from an EMBL/GenBank/DDBJ whole genome shotgun (WGS) entry which is preliminary data.</text>
</comment>
<name>A0A978VFY6_ZIZJJ</name>
<dbReference type="GO" id="GO:0001664">
    <property type="term" value="F:G protein-coupled receptor binding"/>
    <property type="evidence" value="ECO:0007669"/>
    <property type="project" value="TreeGrafter"/>
</dbReference>
<dbReference type="GO" id="GO:0005834">
    <property type="term" value="C:heterotrimeric G-protein complex"/>
    <property type="evidence" value="ECO:0007669"/>
    <property type="project" value="TreeGrafter"/>
</dbReference>
<dbReference type="GO" id="GO:0003924">
    <property type="term" value="F:GTPase activity"/>
    <property type="evidence" value="ECO:0007669"/>
    <property type="project" value="InterPro"/>
</dbReference>
<organism evidence="4 5">
    <name type="scientific">Ziziphus jujuba var. spinosa</name>
    <dbReference type="NCBI Taxonomy" id="714518"/>
    <lineage>
        <taxon>Eukaryota</taxon>
        <taxon>Viridiplantae</taxon>
        <taxon>Streptophyta</taxon>
        <taxon>Embryophyta</taxon>
        <taxon>Tracheophyta</taxon>
        <taxon>Spermatophyta</taxon>
        <taxon>Magnoliopsida</taxon>
        <taxon>eudicotyledons</taxon>
        <taxon>Gunneridae</taxon>
        <taxon>Pentapetalae</taxon>
        <taxon>rosids</taxon>
        <taxon>fabids</taxon>
        <taxon>Rosales</taxon>
        <taxon>Rhamnaceae</taxon>
        <taxon>Paliureae</taxon>
        <taxon>Ziziphus</taxon>
    </lineage>
</organism>
<dbReference type="InterPro" id="IPR001019">
    <property type="entry name" value="Gprotein_alpha_su"/>
</dbReference>
<evidence type="ECO:0000256" key="3">
    <source>
        <dbReference type="ARBA" id="ARBA00023224"/>
    </source>
</evidence>
<reference evidence="4" key="1">
    <citation type="journal article" date="2021" name="Front. Plant Sci.">
        <title>Chromosome-Scale Genome Assembly for Chinese Sour Jujube and Insights Into Its Genome Evolution and Domestication Signature.</title>
        <authorList>
            <person name="Shen L.-Y."/>
            <person name="Luo H."/>
            <person name="Wang X.-L."/>
            <person name="Wang X.-M."/>
            <person name="Qiu X.-J."/>
            <person name="Liu H."/>
            <person name="Zhou S.-S."/>
            <person name="Jia K.-H."/>
            <person name="Nie S."/>
            <person name="Bao Y.-T."/>
            <person name="Zhang R.-G."/>
            <person name="Yun Q.-Z."/>
            <person name="Chai Y.-H."/>
            <person name="Lu J.-Y."/>
            <person name="Li Y."/>
            <person name="Zhao S.-W."/>
            <person name="Mao J.-F."/>
            <person name="Jia S.-G."/>
            <person name="Mao Y.-M."/>
        </authorList>
    </citation>
    <scope>NUCLEOTIDE SEQUENCE</scope>
    <source>
        <strain evidence="4">AT0</strain>
        <tissue evidence="4">Leaf</tissue>
    </source>
</reference>
<evidence type="ECO:0000256" key="1">
    <source>
        <dbReference type="ARBA" id="ARBA00022741"/>
    </source>
</evidence>
<dbReference type="Proteomes" id="UP000813462">
    <property type="component" value="Unassembled WGS sequence"/>
</dbReference>
<proteinExistence type="predicted"/>
<dbReference type="Gene3D" id="3.40.50.300">
    <property type="entry name" value="P-loop containing nucleotide triphosphate hydrolases"/>
    <property type="match status" value="1"/>
</dbReference>
<dbReference type="AlphaFoldDB" id="A0A978VFY6"/>
<keyword evidence="3" id="KW-0807">Transducer</keyword>
<dbReference type="GO" id="GO:0031683">
    <property type="term" value="F:G-protein beta/gamma-subunit complex binding"/>
    <property type="evidence" value="ECO:0007669"/>
    <property type="project" value="InterPro"/>
</dbReference>
<dbReference type="EMBL" id="JAEACU010000005">
    <property type="protein sequence ID" value="KAH7529275.1"/>
    <property type="molecule type" value="Genomic_DNA"/>
</dbReference>